<evidence type="ECO:0000313" key="2">
    <source>
        <dbReference type="EMBL" id="MFC4305156.1"/>
    </source>
</evidence>
<dbReference type="SUPFAM" id="SSF54506">
    <property type="entry name" value="Diaminopimelate epimerase-like"/>
    <property type="match status" value="1"/>
</dbReference>
<protein>
    <submittedName>
        <fullName evidence="2">Proline racemase family protein</fullName>
    </submittedName>
</protein>
<gene>
    <name evidence="2" type="ORF">ACFO1S_17110</name>
</gene>
<evidence type="ECO:0000256" key="1">
    <source>
        <dbReference type="ARBA" id="ARBA00007529"/>
    </source>
</evidence>
<dbReference type="Gene3D" id="3.10.310.10">
    <property type="entry name" value="Diaminopimelate Epimerase, Chain A, domain 1"/>
    <property type="match status" value="2"/>
</dbReference>
<organism evidence="2 3">
    <name type="scientific">Cohnella boryungensis</name>
    <dbReference type="NCBI Taxonomy" id="768479"/>
    <lineage>
        <taxon>Bacteria</taxon>
        <taxon>Bacillati</taxon>
        <taxon>Bacillota</taxon>
        <taxon>Bacilli</taxon>
        <taxon>Bacillales</taxon>
        <taxon>Paenibacillaceae</taxon>
        <taxon>Cohnella</taxon>
    </lineage>
</organism>
<proteinExistence type="inferred from homology"/>
<dbReference type="EMBL" id="JBHSED010000035">
    <property type="protein sequence ID" value="MFC4305156.1"/>
    <property type="molecule type" value="Genomic_DNA"/>
</dbReference>
<dbReference type="PANTHER" id="PTHR33442">
    <property type="entry name" value="TRANS-3-HYDROXY-L-PROLINE DEHYDRATASE"/>
    <property type="match status" value="1"/>
</dbReference>
<reference evidence="3" key="1">
    <citation type="journal article" date="2019" name="Int. J. Syst. Evol. Microbiol.">
        <title>The Global Catalogue of Microorganisms (GCM) 10K type strain sequencing project: providing services to taxonomists for standard genome sequencing and annotation.</title>
        <authorList>
            <consortium name="The Broad Institute Genomics Platform"/>
            <consortium name="The Broad Institute Genome Sequencing Center for Infectious Disease"/>
            <person name="Wu L."/>
            <person name="Ma J."/>
        </authorList>
    </citation>
    <scope>NUCLEOTIDE SEQUENCE [LARGE SCALE GENOMIC DNA]</scope>
    <source>
        <strain evidence="3">CGMCC 4.1641</strain>
    </source>
</reference>
<comment type="similarity">
    <text evidence="1">Belongs to the proline racemase family.</text>
</comment>
<comment type="caution">
    <text evidence="2">The sequence shown here is derived from an EMBL/GenBank/DDBJ whole genome shotgun (WGS) entry which is preliminary data.</text>
</comment>
<evidence type="ECO:0000313" key="3">
    <source>
        <dbReference type="Proteomes" id="UP001595755"/>
    </source>
</evidence>
<accession>A0ABV8SC76</accession>
<keyword evidence="3" id="KW-1185">Reference proteome</keyword>
<dbReference type="Proteomes" id="UP001595755">
    <property type="component" value="Unassembled WGS sequence"/>
</dbReference>
<name>A0ABV8SC76_9BACL</name>
<dbReference type="InterPro" id="IPR008794">
    <property type="entry name" value="Pro_racemase_fam"/>
</dbReference>
<dbReference type="PANTHER" id="PTHR33442:SF1">
    <property type="entry name" value="TRANS-3-HYDROXY-L-PROLINE DEHYDRATASE"/>
    <property type="match status" value="1"/>
</dbReference>
<dbReference type="RefSeq" id="WP_204606345.1">
    <property type="nucleotide sequence ID" value="NZ_JBHSED010000035.1"/>
</dbReference>
<sequence>MQISHMMDTVDLHAAGWPLRLLRAPIGGSTGEELQEEARRLWENKRSVVRWLQREPRGHAAMRVAMLDASRTDLAKLIVCDSEGPCRGDALDVLCALTAIAELGWEHKIPAAVATSGHVYRTARTQPGQDGLAKPGISLQGEPAECEELGARLQCAGRTFDVDLAACGCGYIVLDAAETGVSLSLASLKELHELASSLLAAYRGSFAADTPGRRVVLTDRLRQPEAAWRMAAFAEDGRLMRAPEGGAIGAALAVLYRKGEILRGKEAVVQSLAGGWLRASLQDTSILRDGRQMDWTLQGRAFVTGSQRFLVDPADPLADGFLLR</sequence>
<dbReference type="Pfam" id="PF05544">
    <property type="entry name" value="Pro_racemase"/>
    <property type="match status" value="1"/>
</dbReference>